<name>A0A8H2WEM1_9AGAM</name>
<accession>A0A8H2WEM1</accession>
<dbReference type="AlphaFoldDB" id="A0A8H2WEM1"/>
<gene>
    <name evidence="1" type="ORF">RDB_LOCUS20593</name>
</gene>
<reference evidence="1" key="1">
    <citation type="submission" date="2021-01" db="EMBL/GenBank/DDBJ databases">
        <authorList>
            <person name="Kaushik A."/>
        </authorList>
    </citation>
    <scope>NUCLEOTIDE SEQUENCE</scope>
    <source>
        <strain evidence="1">AG1-1C</strain>
    </source>
</reference>
<evidence type="ECO:0000313" key="1">
    <source>
        <dbReference type="EMBL" id="CAE6363265.1"/>
    </source>
</evidence>
<dbReference type="Proteomes" id="UP000663846">
    <property type="component" value="Unassembled WGS sequence"/>
</dbReference>
<sequence>MSTLNYNIPCFAPPFNYRHKIDPNAAWVSLRPSSPCFPVARRRLLLPPSNSAPVTPWGTPMPVWQLDDHVLVQLYSPSGEWHHAVILEVLPPIEVDTLSTDELKEIPPV</sequence>
<dbReference type="EMBL" id="CAJMWS010000102">
    <property type="protein sequence ID" value="CAE6363265.1"/>
    <property type="molecule type" value="Genomic_DNA"/>
</dbReference>
<protein>
    <submittedName>
        <fullName evidence="1">Uncharacterized protein</fullName>
    </submittedName>
</protein>
<comment type="caution">
    <text evidence="1">The sequence shown here is derived from an EMBL/GenBank/DDBJ whole genome shotgun (WGS) entry which is preliminary data.</text>
</comment>
<organism evidence="1 2">
    <name type="scientific">Rhizoctonia solani</name>
    <dbReference type="NCBI Taxonomy" id="456999"/>
    <lineage>
        <taxon>Eukaryota</taxon>
        <taxon>Fungi</taxon>
        <taxon>Dikarya</taxon>
        <taxon>Basidiomycota</taxon>
        <taxon>Agaricomycotina</taxon>
        <taxon>Agaricomycetes</taxon>
        <taxon>Cantharellales</taxon>
        <taxon>Ceratobasidiaceae</taxon>
        <taxon>Rhizoctonia</taxon>
    </lineage>
</organism>
<proteinExistence type="predicted"/>
<evidence type="ECO:0000313" key="2">
    <source>
        <dbReference type="Proteomes" id="UP000663846"/>
    </source>
</evidence>